<feature type="transmembrane region" description="Helical" evidence="1">
    <location>
        <begin position="37"/>
        <end position="64"/>
    </location>
</feature>
<keyword evidence="1" id="KW-1133">Transmembrane helix</keyword>
<sequence length="130" mass="15394">MEDEERLFREWKQQLAFELEKLRLQIKAQKPVLLHLYLYYFVKFIFSGIASKEIVVVMVDMSLFNRNKCRSLSRKLYIPMDSNVATILNLKINVILKSAKVRAAGRSRETQISSRLSFDAEELKDCRNYR</sequence>
<keyword evidence="1" id="KW-0472">Membrane</keyword>
<evidence type="ECO:0000313" key="3">
    <source>
        <dbReference type="Proteomes" id="UP000887013"/>
    </source>
</evidence>
<proteinExistence type="predicted"/>
<evidence type="ECO:0000313" key="2">
    <source>
        <dbReference type="EMBL" id="GFS46909.1"/>
    </source>
</evidence>
<dbReference type="Proteomes" id="UP000887013">
    <property type="component" value="Unassembled WGS sequence"/>
</dbReference>
<dbReference type="AlphaFoldDB" id="A0A8X6KG93"/>
<keyword evidence="3" id="KW-1185">Reference proteome</keyword>
<gene>
    <name evidence="2" type="ORF">NPIL_281151</name>
</gene>
<accession>A0A8X6KG93</accession>
<keyword evidence="1" id="KW-0812">Transmembrane</keyword>
<protein>
    <submittedName>
        <fullName evidence="2">Uncharacterized protein</fullName>
    </submittedName>
</protein>
<dbReference type="EMBL" id="BMAW01044884">
    <property type="protein sequence ID" value="GFS46909.1"/>
    <property type="molecule type" value="Genomic_DNA"/>
</dbReference>
<evidence type="ECO:0000256" key="1">
    <source>
        <dbReference type="SAM" id="Phobius"/>
    </source>
</evidence>
<comment type="caution">
    <text evidence="2">The sequence shown here is derived from an EMBL/GenBank/DDBJ whole genome shotgun (WGS) entry which is preliminary data.</text>
</comment>
<name>A0A8X6KG93_NEPPI</name>
<reference evidence="2" key="1">
    <citation type="submission" date="2020-08" db="EMBL/GenBank/DDBJ databases">
        <title>Multicomponent nature underlies the extraordinary mechanical properties of spider dragline silk.</title>
        <authorList>
            <person name="Kono N."/>
            <person name="Nakamura H."/>
            <person name="Mori M."/>
            <person name="Yoshida Y."/>
            <person name="Ohtoshi R."/>
            <person name="Malay A.D."/>
            <person name="Moran D.A.P."/>
            <person name="Tomita M."/>
            <person name="Numata K."/>
            <person name="Arakawa K."/>
        </authorList>
    </citation>
    <scope>NUCLEOTIDE SEQUENCE</scope>
</reference>
<organism evidence="2 3">
    <name type="scientific">Nephila pilipes</name>
    <name type="common">Giant wood spider</name>
    <name type="synonym">Nephila maculata</name>
    <dbReference type="NCBI Taxonomy" id="299642"/>
    <lineage>
        <taxon>Eukaryota</taxon>
        <taxon>Metazoa</taxon>
        <taxon>Ecdysozoa</taxon>
        <taxon>Arthropoda</taxon>
        <taxon>Chelicerata</taxon>
        <taxon>Arachnida</taxon>
        <taxon>Araneae</taxon>
        <taxon>Araneomorphae</taxon>
        <taxon>Entelegynae</taxon>
        <taxon>Araneoidea</taxon>
        <taxon>Nephilidae</taxon>
        <taxon>Nephila</taxon>
    </lineage>
</organism>